<feature type="compositionally biased region" description="Polar residues" evidence="1">
    <location>
        <begin position="1"/>
        <end position="16"/>
    </location>
</feature>
<gene>
    <name evidence="2" type="ORF">CDL15_Pgr020058</name>
</gene>
<evidence type="ECO:0000313" key="3">
    <source>
        <dbReference type="Proteomes" id="UP000197138"/>
    </source>
</evidence>
<reference evidence="3" key="1">
    <citation type="journal article" date="2017" name="Plant J.">
        <title>The pomegranate (Punica granatum L.) genome and the genomics of punicalagin biosynthesis.</title>
        <authorList>
            <person name="Qin G."/>
            <person name="Xu C."/>
            <person name="Ming R."/>
            <person name="Tang H."/>
            <person name="Guyot R."/>
            <person name="Kramer E.M."/>
            <person name="Hu Y."/>
            <person name="Yi X."/>
            <person name="Qi Y."/>
            <person name="Xu X."/>
            <person name="Gao Z."/>
            <person name="Pan H."/>
            <person name="Jian J."/>
            <person name="Tian Y."/>
            <person name="Yue Z."/>
            <person name="Xu Y."/>
        </authorList>
    </citation>
    <scope>NUCLEOTIDE SEQUENCE [LARGE SCALE GENOMIC DNA]</scope>
    <source>
        <strain evidence="3">cv. Dabenzi</strain>
    </source>
</reference>
<accession>A0A218VQF3</accession>
<evidence type="ECO:0000256" key="1">
    <source>
        <dbReference type="SAM" id="MobiDB-lite"/>
    </source>
</evidence>
<protein>
    <submittedName>
        <fullName evidence="2">Uncharacterized protein</fullName>
    </submittedName>
</protein>
<evidence type="ECO:0000313" key="2">
    <source>
        <dbReference type="EMBL" id="OWM62764.1"/>
    </source>
</evidence>
<proteinExistence type="predicted"/>
<dbReference type="Proteomes" id="UP000197138">
    <property type="component" value="Unassembled WGS sequence"/>
</dbReference>
<dbReference type="EMBL" id="MTKT01006319">
    <property type="protein sequence ID" value="OWM62764.1"/>
    <property type="molecule type" value="Genomic_DNA"/>
</dbReference>
<organism evidence="2 3">
    <name type="scientific">Punica granatum</name>
    <name type="common">Pomegranate</name>
    <dbReference type="NCBI Taxonomy" id="22663"/>
    <lineage>
        <taxon>Eukaryota</taxon>
        <taxon>Viridiplantae</taxon>
        <taxon>Streptophyta</taxon>
        <taxon>Embryophyta</taxon>
        <taxon>Tracheophyta</taxon>
        <taxon>Spermatophyta</taxon>
        <taxon>Magnoliopsida</taxon>
        <taxon>eudicotyledons</taxon>
        <taxon>Gunneridae</taxon>
        <taxon>Pentapetalae</taxon>
        <taxon>rosids</taxon>
        <taxon>malvids</taxon>
        <taxon>Myrtales</taxon>
        <taxon>Lythraceae</taxon>
        <taxon>Punica</taxon>
    </lineage>
</organism>
<name>A0A218VQF3_PUNGR</name>
<dbReference type="AlphaFoldDB" id="A0A218VQF3"/>
<comment type="caution">
    <text evidence="2">The sequence shown here is derived from an EMBL/GenBank/DDBJ whole genome shotgun (WGS) entry which is preliminary data.</text>
</comment>
<sequence>MPKRLSTLTRGSSTRARGQVGRTRAATHNLKPLRYLPMSMPVAAPRYTDAGTNREFRHAREILR</sequence>
<feature type="region of interest" description="Disordered" evidence="1">
    <location>
        <begin position="1"/>
        <end position="23"/>
    </location>
</feature>